<accession>A0A645BC71</accession>
<organism evidence="1">
    <name type="scientific">bioreactor metagenome</name>
    <dbReference type="NCBI Taxonomy" id="1076179"/>
    <lineage>
        <taxon>unclassified sequences</taxon>
        <taxon>metagenomes</taxon>
        <taxon>ecological metagenomes</taxon>
    </lineage>
</organism>
<protein>
    <submittedName>
        <fullName evidence="1">Uncharacterized protein</fullName>
    </submittedName>
</protein>
<gene>
    <name evidence="1" type="ORF">SDC9_109938</name>
</gene>
<reference evidence="1" key="1">
    <citation type="submission" date="2019-08" db="EMBL/GenBank/DDBJ databases">
        <authorList>
            <person name="Kucharzyk K."/>
            <person name="Murdoch R.W."/>
            <person name="Higgins S."/>
            <person name="Loffler F."/>
        </authorList>
    </citation>
    <scope>NUCLEOTIDE SEQUENCE</scope>
</reference>
<evidence type="ECO:0000313" key="1">
    <source>
        <dbReference type="EMBL" id="MPM63060.1"/>
    </source>
</evidence>
<comment type="caution">
    <text evidence="1">The sequence shown here is derived from an EMBL/GenBank/DDBJ whole genome shotgun (WGS) entry which is preliminary data.</text>
</comment>
<name>A0A645BC71_9ZZZZ</name>
<proteinExistence type="predicted"/>
<dbReference type="AlphaFoldDB" id="A0A645BC71"/>
<sequence>MIAQLRIEQWFDTDSVAEKKHLFLLPVINRVGEHSCQEADRTGTVCRKQFKNNFGIRCRTKSVASVSFGKFFPEFFSKLLVIVHFAVEDNCIASAG</sequence>
<dbReference type="EMBL" id="VSSQ01019193">
    <property type="protein sequence ID" value="MPM63060.1"/>
    <property type="molecule type" value="Genomic_DNA"/>
</dbReference>